<reference evidence="1 2" key="1">
    <citation type="submission" date="2014-12" db="EMBL/GenBank/DDBJ databases">
        <title>Genome sequence of Flavobacterium anhuiense RCM74.</title>
        <authorList>
            <person name="Kim J.F."/>
            <person name="Song J.Y."/>
            <person name="Kwak M.-J."/>
            <person name="Lee S.-W."/>
        </authorList>
    </citation>
    <scope>NUCLEOTIDE SEQUENCE [LARGE SCALE GENOMIC DNA]</scope>
    <source>
        <strain evidence="1 2">RCM74</strain>
    </source>
</reference>
<dbReference type="RefSeq" id="WP_129749085.1">
    <property type="nucleotide sequence ID" value="NZ_JUIV01000030.1"/>
</dbReference>
<sequence length="503" mass="58786">MRNILLLLILLFSFITKGQSKFEPLRKQLMENKTYEYVYGFENDYAVFRTFKGKMGLIDSLGNVVLKPNYAYIENRKDLKNIFEAGIIINKNYKRGYIDLQGNVKIPFEYEDVFYLGKNLVRVSKNNKYGVVDLDNKIILPIKYDNIMGSNGISFVQNNNSIDLFDAEGKQITKFQAFDIEYFQHKRSIVTLQNKNTFIIDTLGNIVLNTIKNHKFERVLDHDSFLIFNTVTKKKGVINSNGKYEIECKYDEIYPRNLIYIVQNNTKYGLIDKKDFILKPLVYTGIYDVYTKDSISFKNHYFANKGNLQGVIDPYLEKEIIPISYKYIVPFSNYYITTNTEDKGGLLSAKGEIIIPEEYDFYSASQNKIFAVKNSKKYLLSVENNNYTETEIFVDEFVKSNQYFRGFSNSNYQIFKDKNKFGVYSNQNKIAIPAEYDAITEIYGTGEFVVKKNNKYGVVNSDNQIQLELKYDSFEIIKENVRFNIKNPKTVKYHPIKYPFEPQ</sequence>
<accession>A0A444VSD0</accession>
<organism evidence="1 2">
    <name type="scientific">Flavobacterium anhuiense</name>
    <dbReference type="NCBI Taxonomy" id="459526"/>
    <lineage>
        <taxon>Bacteria</taxon>
        <taxon>Pseudomonadati</taxon>
        <taxon>Bacteroidota</taxon>
        <taxon>Flavobacteriia</taxon>
        <taxon>Flavobacteriales</taxon>
        <taxon>Flavobacteriaceae</taxon>
        <taxon>Flavobacterium</taxon>
    </lineage>
</organism>
<dbReference type="EMBL" id="JUIV01000030">
    <property type="protein sequence ID" value="RYJ36532.1"/>
    <property type="molecule type" value="Genomic_DNA"/>
</dbReference>
<dbReference type="PANTHER" id="PTHR37841">
    <property type="entry name" value="GLR2918 PROTEIN"/>
    <property type="match status" value="1"/>
</dbReference>
<dbReference type="InterPro" id="IPR032774">
    <property type="entry name" value="WG_beta_rep"/>
</dbReference>
<proteinExistence type="predicted"/>
<name>A0A444VSD0_9FLAO</name>
<dbReference type="Pfam" id="PF14903">
    <property type="entry name" value="WG_beta_rep"/>
    <property type="match status" value="5"/>
</dbReference>
<dbReference type="PANTHER" id="PTHR37841:SF1">
    <property type="entry name" value="DUF3298 DOMAIN-CONTAINING PROTEIN"/>
    <property type="match status" value="1"/>
</dbReference>
<dbReference type="AlphaFoldDB" id="A0A444VSD0"/>
<protein>
    <submittedName>
        <fullName evidence="1">KWG repeat domain protein</fullName>
    </submittedName>
</protein>
<gene>
    <name evidence="1" type="ORF">NU08_4463</name>
</gene>
<evidence type="ECO:0000313" key="1">
    <source>
        <dbReference type="EMBL" id="RYJ36532.1"/>
    </source>
</evidence>
<evidence type="ECO:0000313" key="2">
    <source>
        <dbReference type="Proteomes" id="UP000290433"/>
    </source>
</evidence>
<dbReference type="OrthoDB" id="5464673at2"/>
<comment type="caution">
    <text evidence="1">The sequence shown here is derived from an EMBL/GenBank/DDBJ whole genome shotgun (WGS) entry which is preliminary data.</text>
</comment>
<dbReference type="Proteomes" id="UP000290433">
    <property type="component" value="Unassembled WGS sequence"/>
</dbReference>